<dbReference type="AlphaFoldDB" id="A0A9N9EA32"/>
<proteinExistence type="predicted"/>
<dbReference type="PANTHER" id="PTHR33266">
    <property type="entry name" value="CHROMOSOME 15, WHOLE GENOME SHOTGUN SEQUENCE"/>
    <property type="match status" value="1"/>
</dbReference>
<reference evidence="1" key="1">
    <citation type="submission" date="2021-06" db="EMBL/GenBank/DDBJ databases">
        <authorList>
            <person name="Kallberg Y."/>
            <person name="Tangrot J."/>
            <person name="Rosling A."/>
        </authorList>
    </citation>
    <scope>NUCLEOTIDE SEQUENCE</scope>
    <source>
        <strain evidence="1">BR232B</strain>
    </source>
</reference>
<protein>
    <submittedName>
        <fullName evidence="1">3660_t:CDS:1</fullName>
    </submittedName>
</protein>
<sequence length="374" mass="41822">LSNFAPSAYLDPSAQLYLRENELFPPFYYMATFDIFAKTSSSTNQLLSPQELFALGRPLWDLLKPAEQKLLVLGGGITVPNWLKKPALAVLSSRISLDITAESHVSSELVAGFMGICVHVSEDQHQLLAFYPSEPILAEAAASLMQCERVFGKLLSFLLDALQTGYVKPGYCGELVAHLLLTIAWDQATKNKEILSLHNNKALGYTKDQKNYEDEIQGLPHTQRLANGLLAFTHFIPLTITYTPTQTELRSLFIRFAAVICKHNQAGVDLILPVWLVLVQDGSNHISSDLMSYFLIQIKNWNKFYDDDWPASATSKLSKKYVFKSESASTGEEGNLLPYLSLYLQLGAQKPKLQSLHIGKLARFKHKIKKEGKT</sequence>
<accession>A0A9N9EA32</accession>
<evidence type="ECO:0000313" key="1">
    <source>
        <dbReference type="EMBL" id="CAG8670090.1"/>
    </source>
</evidence>
<dbReference type="EMBL" id="CAJVPI010004797">
    <property type="protein sequence ID" value="CAG8670090.1"/>
    <property type="molecule type" value="Genomic_DNA"/>
</dbReference>
<dbReference type="OrthoDB" id="5577658at2759"/>
<dbReference type="Proteomes" id="UP000789739">
    <property type="component" value="Unassembled WGS sequence"/>
</dbReference>
<evidence type="ECO:0000313" key="2">
    <source>
        <dbReference type="Proteomes" id="UP000789739"/>
    </source>
</evidence>
<feature type="non-terminal residue" evidence="1">
    <location>
        <position position="374"/>
    </location>
</feature>
<name>A0A9N9EA32_9GLOM</name>
<organism evidence="1 2">
    <name type="scientific">Paraglomus brasilianum</name>
    <dbReference type="NCBI Taxonomy" id="144538"/>
    <lineage>
        <taxon>Eukaryota</taxon>
        <taxon>Fungi</taxon>
        <taxon>Fungi incertae sedis</taxon>
        <taxon>Mucoromycota</taxon>
        <taxon>Glomeromycotina</taxon>
        <taxon>Glomeromycetes</taxon>
        <taxon>Paraglomerales</taxon>
        <taxon>Paraglomeraceae</taxon>
        <taxon>Paraglomus</taxon>
    </lineage>
</organism>
<gene>
    <name evidence="1" type="ORF">PBRASI_LOCUS11256</name>
</gene>
<dbReference type="PANTHER" id="PTHR33266:SF1">
    <property type="entry name" value="F-BOX DOMAIN-CONTAINING PROTEIN"/>
    <property type="match status" value="1"/>
</dbReference>
<comment type="caution">
    <text evidence="1">The sequence shown here is derived from an EMBL/GenBank/DDBJ whole genome shotgun (WGS) entry which is preliminary data.</text>
</comment>
<keyword evidence="2" id="KW-1185">Reference proteome</keyword>